<gene>
    <name evidence="2" type="ORF">SCHCODRAFT_233657</name>
</gene>
<dbReference type="InParanoid" id="D8PXN7"/>
<feature type="compositionally biased region" description="Polar residues" evidence="1">
    <location>
        <begin position="1"/>
        <end position="15"/>
    </location>
</feature>
<dbReference type="EMBL" id="GL377304">
    <property type="protein sequence ID" value="EFI99109.1"/>
    <property type="molecule type" value="Genomic_DNA"/>
</dbReference>
<feature type="region of interest" description="Disordered" evidence="1">
    <location>
        <begin position="1"/>
        <end position="155"/>
    </location>
</feature>
<proteinExistence type="predicted"/>
<dbReference type="HOGENOM" id="CLU_748327_0_0_1"/>
<dbReference type="VEuPathDB" id="FungiDB:SCHCODRAFT_02664735"/>
<feature type="region of interest" description="Disordered" evidence="1">
    <location>
        <begin position="335"/>
        <end position="370"/>
    </location>
</feature>
<accession>D8PXN7</accession>
<dbReference type="Proteomes" id="UP000007431">
    <property type="component" value="Unassembled WGS sequence"/>
</dbReference>
<evidence type="ECO:0000313" key="2">
    <source>
        <dbReference type="EMBL" id="EFI99109.1"/>
    </source>
</evidence>
<name>D8PXN7_SCHCM</name>
<evidence type="ECO:0000256" key="1">
    <source>
        <dbReference type="SAM" id="MobiDB-lite"/>
    </source>
</evidence>
<feature type="compositionally biased region" description="Basic and acidic residues" evidence="1">
    <location>
        <begin position="86"/>
        <end position="109"/>
    </location>
</feature>
<feature type="compositionally biased region" description="Basic and acidic residues" evidence="1">
    <location>
        <begin position="45"/>
        <end position="54"/>
    </location>
</feature>
<feature type="compositionally biased region" description="Basic and acidic residues" evidence="1">
    <location>
        <begin position="278"/>
        <end position="287"/>
    </location>
</feature>
<evidence type="ECO:0000313" key="3">
    <source>
        <dbReference type="Proteomes" id="UP000007431"/>
    </source>
</evidence>
<feature type="region of interest" description="Disordered" evidence="1">
    <location>
        <begin position="277"/>
        <end position="316"/>
    </location>
</feature>
<organism evidence="3">
    <name type="scientific">Schizophyllum commune (strain H4-8 / FGSC 9210)</name>
    <name type="common">Split gill fungus</name>
    <dbReference type="NCBI Taxonomy" id="578458"/>
    <lineage>
        <taxon>Eukaryota</taxon>
        <taxon>Fungi</taxon>
        <taxon>Dikarya</taxon>
        <taxon>Basidiomycota</taxon>
        <taxon>Agaricomycotina</taxon>
        <taxon>Agaricomycetes</taxon>
        <taxon>Agaricomycetidae</taxon>
        <taxon>Agaricales</taxon>
        <taxon>Schizophyllaceae</taxon>
        <taxon>Schizophyllum</taxon>
    </lineage>
</organism>
<protein>
    <submittedName>
        <fullName evidence="2">Uncharacterized protein</fullName>
    </submittedName>
</protein>
<dbReference type="AlphaFoldDB" id="D8PXN7"/>
<reference evidence="2 3" key="1">
    <citation type="journal article" date="2010" name="Nat. Biotechnol.">
        <title>Genome sequence of the model mushroom Schizophyllum commune.</title>
        <authorList>
            <person name="Ohm R.A."/>
            <person name="de Jong J.F."/>
            <person name="Lugones L.G."/>
            <person name="Aerts A."/>
            <person name="Kothe E."/>
            <person name="Stajich J.E."/>
            <person name="de Vries R.P."/>
            <person name="Record E."/>
            <person name="Levasseur A."/>
            <person name="Baker S.E."/>
            <person name="Bartholomew K.A."/>
            <person name="Coutinho P.M."/>
            <person name="Erdmann S."/>
            <person name="Fowler T.J."/>
            <person name="Gathman A.C."/>
            <person name="Lombard V."/>
            <person name="Henrissat B."/>
            <person name="Knabe N."/>
            <person name="Kuees U."/>
            <person name="Lilly W.W."/>
            <person name="Lindquist E."/>
            <person name="Lucas S."/>
            <person name="Magnuson J.K."/>
            <person name="Piumi F."/>
            <person name="Raudaskoski M."/>
            <person name="Salamov A."/>
            <person name="Schmutz J."/>
            <person name="Schwarze F.W.M.R."/>
            <person name="vanKuyk P.A."/>
            <person name="Horton J.S."/>
            <person name="Grigoriev I.V."/>
            <person name="Woesten H.A.B."/>
        </authorList>
    </citation>
    <scope>NUCLEOTIDE SEQUENCE [LARGE SCALE GENOMIC DNA]</scope>
    <source>
        <strain evidence="3">H4-8 / FGSC 9210</strain>
    </source>
</reference>
<feature type="compositionally biased region" description="Basic residues" evidence="1">
    <location>
        <begin position="360"/>
        <end position="370"/>
    </location>
</feature>
<sequence length="370" mass="40010">MPSTSQAALSASPKASTRFPGSLSAFLRPSSHRRHARAPSGDECDNTKAVREQGDTVEGTRTATGRRRREHAATDECGGSSRKRRQDTANRARSDAGTRADGGDHDRANHGRPAATAAARMRRRRPVKRFDSMPPHTPSRRAPARPQERGDHARTSRVLAADVHEQDLTSMFIIPKTASSPHSTPLDDGLRAMRHPFDQLPSPIIPPLNPAISQQGEVLLMMRDLRRCAQHTTKCLVDDGTRERGEEEGECRFPSSKAVYTPLPRPGIDEEALDFEGGDPHDSDCTPRGRGALGAVESGGVGEDEEAGGMSRANRAPLSTFSASRVACATSRDTGKVFGGCGRGQQRRGAGWKGRDNARSRRRGGHLAVQ</sequence>
<keyword evidence="3" id="KW-1185">Reference proteome</keyword>